<keyword evidence="5" id="KW-1185">Reference proteome</keyword>
<dbReference type="AlphaFoldDB" id="A0A8S4AFF3"/>
<feature type="region of interest" description="Disordered" evidence="1">
    <location>
        <begin position="275"/>
        <end position="298"/>
    </location>
</feature>
<dbReference type="EMBL" id="CAJRST010003335">
    <property type="protein sequence ID" value="CAG5867333.1"/>
    <property type="molecule type" value="Genomic_DNA"/>
</dbReference>
<dbReference type="PANTHER" id="PTHR23352:SF2">
    <property type="entry name" value="NEURAL PROLIFERATION DIFFERENTIATION AND CONTROL PROTEIN 1"/>
    <property type="match status" value="1"/>
</dbReference>
<evidence type="ECO:0000256" key="1">
    <source>
        <dbReference type="SAM" id="MobiDB-lite"/>
    </source>
</evidence>
<dbReference type="InterPro" id="IPR009635">
    <property type="entry name" value="NPDC1"/>
</dbReference>
<feature type="compositionally biased region" description="Low complexity" evidence="1">
    <location>
        <begin position="156"/>
        <end position="165"/>
    </location>
</feature>
<organism evidence="4 5">
    <name type="scientific">Menidia menidia</name>
    <name type="common">Atlantic silverside</name>
    <dbReference type="NCBI Taxonomy" id="238744"/>
    <lineage>
        <taxon>Eukaryota</taxon>
        <taxon>Metazoa</taxon>
        <taxon>Chordata</taxon>
        <taxon>Craniata</taxon>
        <taxon>Vertebrata</taxon>
        <taxon>Euteleostomi</taxon>
        <taxon>Actinopterygii</taxon>
        <taxon>Neopterygii</taxon>
        <taxon>Teleostei</taxon>
        <taxon>Neoteleostei</taxon>
        <taxon>Acanthomorphata</taxon>
        <taxon>Ovalentaria</taxon>
        <taxon>Atherinomorphae</taxon>
        <taxon>Atheriniformes</taxon>
        <taxon>Atherinopsidae</taxon>
        <taxon>Menidiinae</taxon>
        <taxon>Menidia</taxon>
    </lineage>
</organism>
<name>A0A8S4AFF3_9TELE</name>
<evidence type="ECO:0000256" key="2">
    <source>
        <dbReference type="SAM" id="Phobius"/>
    </source>
</evidence>
<dbReference type="Proteomes" id="UP000677803">
    <property type="component" value="Unassembled WGS sequence"/>
</dbReference>
<keyword evidence="3" id="KW-0732">Signal</keyword>
<dbReference type="Pfam" id="PF06809">
    <property type="entry name" value="NPDC1"/>
    <property type="match status" value="1"/>
</dbReference>
<feature type="chain" id="PRO_5035728981" evidence="3">
    <location>
        <begin position="34"/>
        <end position="330"/>
    </location>
</feature>
<evidence type="ECO:0000256" key="3">
    <source>
        <dbReference type="SAM" id="SignalP"/>
    </source>
</evidence>
<feature type="transmembrane region" description="Helical" evidence="2">
    <location>
        <begin position="193"/>
        <end position="217"/>
    </location>
</feature>
<keyword evidence="2" id="KW-1133">Transmembrane helix</keyword>
<evidence type="ECO:0000313" key="5">
    <source>
        <dbReference type="Proteomes" id="UP000677803"/>
    </source>
</evidence>
<reference evidence="4" key="1">
    <citation type="submission" date="2021-05" db="EMBL/GenBank/DDBJ databases">
        <authorList>
            <person name="Tigano A."/>
        </authorList>
    </citation>
    <scope>NUCLEOTIDE SEQUENCE</scope>
</reference>
<protein>
    <submittedName>
        <fullName evidence="4">(Atlantic silverside) hypothetical protein</fullName>
    </submittedName>
</protein>
<sequence>MLLLPSPRCGRQRRASLLLLAASLLGLVPVSVSLPAHGRCPPPLDCVELKRHQCQSGSSCGPCLSPFQENEDGVCVKKRHHQHGKVTVSNLDEEIDFLHSVIEKQKASETKTPKIKSKHPASISLQTDEDSKTKASKQSNQGRLSSKVQSSSTASPGPADTTLPTTPTPEPRSTADDARAGPIAVPTPKNDGIIVIMISLCVVAGTVAVILATICYIKLQRESHLTQKVDYPAFRGAAVHPAPGSASVGDKTLAKSAQMYHYQHQKQQMLSLGNHKPEQKAVDSEVTSDEEEAGSGFTVYECPGLAPTGEMEVKNPLFDDSALNVQGNHK</sequence>
<dbReference type="PANTHER" id="PTHR23352">
    <property type="entry name" value="NEURAL PROLIFERATION DIFFERENTIATION AND CONTROL PROTEIN-1 NPDC-1 PROTEIN"/>
    <property type="match status" value="1"/>
</dbReference>
<comment type="caution">
    <text evidence="4">The sequence shown here is derived from an EMBL/GenBank/DDBJ whole genome shotgun (WGS) entry which is preliminary data.</text>
</comment>
<accession>A0A8S4AFF3</accession>
<gene>
    <name evidence="4" type="ORF">MMEN_LOCUS4131</name>
</gene>
<feature type="compositionally biased region" description="Polar residues" evidence="1">
    <location>
        <begin position="136"/>
        <end position="155"/>
    </location>
</feature>
<feature type="region of interest" description="Disordered" evidence="1">
    <location>
        <begin position="106"/>
        <end position="186"/>
    </location>
</feature>
<proteinExistence type="predicted"/>
<keyword evidence="2" id="KW-0812">Transmembrane</keyword>
<feature type="signal peptide" evidence="3">
    <location>
        <begin position="1"/>
        <end position="33"/>
    </location>
</feature>
<keyword evidence="2" id="KW-0472">Membrane</keyword>
<dbReference type="OrthoDB" id="6270617at2759"/>
<dbReference type="GO" id="GO:0016020">
    <property type="term" value="C:membrane"/>
    <property type="evidence" value="ECO:0007669"/>
    <property type="project" value="InterPro"/>
</dbReference>
<evidence type="ECO:0000313" key="4">
    <source>
        <dbReference type="EMBL" id="CAG5867333.1"/>
    </source>
</evidence>